<feature type="domain" description="DUF6894" evidence="1">
    <location>
        <begin position="3"/>
        <end position="71"/>
    </location>
</feature>
<sequence>MPRYFFHVRDAEGLSEDTEGTVLSNDERAYIEAAQAAREMLAEKILKDEIVDGAEFEVVRGDGVLVAKIPLKSVVRFE</sequence>
<accession>A0A1S7S1K4</accession>
<dbReference type="Pfam" id="PF21834">
    <property type="entry name" value="DUF6894"/>
    <property type="match status" value="1"/>
</dbReference>
<gene>
    <name evidence="2" type="ORF">AGR7C_pAt0019</name>
</gene>
<evidence type="ECO:0000313" key="2">
    <source>
        <dbReference type="EMBL" id="CUX61179.1"/>
    </source>
</evidence>
<evidence type="ECO:0000313" key="3">
    <source>
        <dbReference type="Proteomes" id="UP000191987"/>
    </source>
</evidence>
<dbReference type="RefSeq" id="WP_080821112.1">
    <property type="nucleotide sequence ID" value="NZ_LT009750.1"/>
</dbReference>
<organism evidence="2 3">
    <name type="scientific">Agrobacterium deltaense Zutra 3/1</name>
    <dbReference type="NCBI Taxonomy" id="1183427"/>
    <lineage>
        <taxon>Bacteria</taxon>
        <taxon>Pseudomonadati</taxon>
        <taxon>Pseudomonadota</taxon>
        <taxon>Alphaproteobacteria</taxon>
        <taxon>Hyphomicrobiales</taxon>
        <taxon>Rhizobiaceae</taxon>
        <taxon>Rhizobium/Agrobacterium group</taxon>
        <taxon>Agrobacterium</taxon>
    </lineage>
</organism>
<dbReference type="Proteomes" id="UP000191987">
    <property type="component" value="Unassembled WGS sequence"/>
</dbReference>
<dbReference type="EMBL" id="FBWG01000049">
    <property type="protein sequence ID" value="CUX61179.1"/>
    <property type="molecule type" value="Genomic_DNA"/>
</dbReference>
<reference evidence="2 3" key="1">
    <citation type="submission" date="2016-01" db="EMBL/GenBank/DDBJ databases">
        <authorList>
            <person name="Oliw E.H."/>
        </authorList>
    </citation>
    <scope>NUCLEOTIDE SEQUENCE [LARGE SCALE GENOMIC DNA]</scope>
    <source>
        <strain evidence="2 3">Zutra 3-1</strain>
    </source>
</reference>
<protein>
    <recommendedName>
        <fullName evidence="1">DUF6894 domain-containing protein</fullName>
    </recommendedName>
</protein>
<dbReference type="InterPro" id="IPR054189">
    <property type="entry name" value="DUF6894"/>
</dbReference>
<proteinExistence type="predicted"/>
<dbReference type="AlphaFoldDB" id="A0A1S7S1K4"/>
<name>A0A1S7S1K4_9HYPH</name>
<evidence type="ECO:0000259" key="1">
    <source>
        <dbReference type="Pfam" id="PF21834"/>
    </source>
</evidence>